<keyword evidence="3" id="KW-0812">Transmembrane</keyword>
<dbReference type="SUPFAM" id="SSF56935">
    <property type="entry name" value="Porins"/>
    <property type="match status" value="1"/>
</dbReference>
<evidence type="ECO:0000259" key="7">
    <source>
        <dbReference type="Pfam" id="PF07715"/>
    </source>
</evidence>
<protein>
    <recommendedName>
        <fullName evidence="7">TonB-dependent receptor plug domain-containing protein</fullName>
    </recommendedName>
</protein>
<gene>
    <name evidence="8" type="ORF">METZ01_LOCUS379973</name>
</gene>
<dbReference type="InterPro" id="IPR012910">
    <property type="entry name" value="Plug_dom"/>
</dbReference>
<evidence type="ECO:0000256" key="5">
    <source>
        <dbReference type="ARBA" id="ARBA00023136"/>
    </source>
</evidence>
<organism evidence="8">
    <name type="scientific">marine metagenome</name>
    <dbReference type="NCBI Taxonomy" id="408172"/>
    <lineage>
        <taxon>unclassified sequences</taxon>
        <taxon>metagenomes</taxon>
        <taxon>ecological metagenomes</taxon>
    </lineage>
</organism>
<feature type="non-terminal residue" evidence="8">
    <location>
        <position position="298"/>
    </location>
</feature>
<dbReference type="PANTHER" id="PTHR30069">
    <property type="entry name" value="TONB-DEPENDENT OUTER MEMBRANE RECEPTOR"/>
    <property type="match status" value="1"/>
</dbReference>
<keyword evidence="6" id="KW-0998">Cell outer membrane</keyword>
<dbReference type="InterPro" id="IPR039426">
    <property type="entry name" value="TonB-dep_rcpt-like"/>
</dbReference>
<keyword evidence="4" id="KW-0732">Signal</keyword>
<dbReference type="GO" id="GO:0009279">
    <property type="term" value="C:cell outer membrane"/>
    <property type="evidence" value="ECO:0007669"/>
    <property type="project" value="UniProtKB-SubCell"/>
</dbReference>
<dbReference type="Gene3D" id="2.40.170.20">
    <property type="entry name" value="TonB-dependent receptor, beta-barrel domain"/>
    <property type="match status" value="1"/>
</dbReference>
<dbReference type="AlphaFoldDB" id="A0A382TYJ5"/>
<dbReference type="GO" id="GO:0015889">
    <property type="term" value="P:cobalamin transport"/>
    <property type="evidence" value="ECO:0007669"/>
    <property type="project" value="TreeGrafter"/>
</dbReference>
<evidence type="ECO:0000256" key="3">
    <source>
        <dbReference type="ARBA" id="ARBA00022692"/>
    </source>
</evidence>
<evidence type="ECO:0000256" key="1">
    <source>
        <dbReference type="ARBA" id="ARBA00004571"/>
    </source>
</evidence>
<dbReference type="Gene3D" id="2.170.130.10">
    <property type="entry name" value="TonB-dependent receptor, plug domain"/>
    <property type="match status" value="1"/>
</dbReference>
<reference evidence="8" key="1">
    <citation type="submission" date="2018-05" db="EMBL/GenBank/DDBJ databases">
        <authorList>
            <person name="Lanie J.A."/>
            <person name="Ng W.-L."/>
            <person name="Kazmierczak K.M."/>
            <person name="Andrzejewski T.M."/>
            <person name="Davidsen T.M."/>
            <person name="Wayne K.J."/>
            <person name="Tettelin H."/>
            <person name="Glass J.I."/>
            <person name="Rusch D."/>
            <person name="Podicherti R."/>
            <person name="Tsui H.-C.T."/>
            <person name="Winkler M.E."/>
        </authorList>
    </citation>
    <scope>NUCLEOTIDE SEQUENCE</scope>
</reference>
<dbReference type="Pfam" id="PF07715">
    <property type="entry name" value="Plug"/>
    <property type="match status" value="1"/>
</dbReference>
<feature type="non-terminal residue" evidence="8">
    <location>
        <position position="1"/>
    </location>
</feature>
<evidence type="ECO:0000256" key="6">
    <source>
        <dbReference type="ARBA" id="ARBA00023237"/>
    </source>
</evidence>
<sequence>SEARDLGELLASQPSLQVTRNGGYGKNTSVFMRGTNFGHVLTLVDGVKLYSATLGATAFQFLPLGQIERIEIVRGPRSSLYGSEAVGGVIQIFTRRGGETSRTYANAGYGTYNTIEAAAGVSGPLGKSRFSLNVSLLDTDGIDSTSGAQSDKDGYENSAISASWRNNDDDIGELDFSLMYATGNTGFDNPFAGPDVMHDSDYLQQMLNLRWLYRGKQGWNSTLQIGQSQDDSETFSDRVLDGRFDTTHDQVNWQLDWPMANVHLLTVGLDYADDTIDTLVAYDVSNRSNLGLFSQWQG</sequence>
<evidence type="ECO:0000256" key="2">
    <source>
        <dbReference type="ARBA" id="ARBA00022448"/>
    </source>
</evidence>
<accession>A0A382TYJ5</accession>
<dbReference type="InterPro" id="IPR036942">
    <property type="entry name" value="Beta-barrel_TonB_sf"/>
</dbReference>
<name>A0A382TYJ5_9ZZZZ</name>
<dbReference type="PANTHER" id="PTHR30069:SF53">
    <property type="entry name" value="COLICIN I RECEPTOR-RELATED"/>
    <property type="match status" value="1"/>
</dbReference>
<keyword evidence="5" id="KW-0472">Membrane</keyword>
<dbReference type="PROSITE" id="PS52016">
    <property type="entry name" value="TONB_DEPENDENT_REC_3"/>
    <property type="match status" value="1"/>
</dbReference>
<feature type="domain" description="TonB-dependent receptor plug" evidence="7">
    <location>
        <begin position="3"/>
        <end position="89"/>
    </location>
</feature>
<keyword evidence="2" id="KW-0813">Transport</keyword>
<evidence type="ECO:0000313" key="8">
    <source>
        <dbReference type="EMBL" id="SVD27119.1"/>
    </source>
</evidence>
<proteinExistence type="predicted"/>
<comment type="subcellular location">
    <subcellularLocation>
        <location evidence="1">Cell outer membrane</location>
        <topology evidence="1">Multi-pass membrane protein</topology>
    </subcellularLocation>
</comment>
<dbReference type="InterPro" id="IPR037066">
    <property type="entry name" value="Plug_dom_sf"/>
</dbReference>
<dbReference type="EMBL" id="UINC01140146">
    <property type="protein sequence ID" value="SVD27119.1"/>
    <property type="molecule type" value="Genomic_DNA"/>
</dbReference>
<evidence type="ECO:0000256" key="4">
    <source>
        <dbReference type="ARBA" id="ARBA00022729"/>
    </source>
</evidence>